<evidence type="ECO:0000256" key="1">
    <source>
        <dbReference type="ARBA" id="ARBA00001964"/>
    </source>
</evidence>
<dbReference type="Proteomes" id="UP001237448">
    <property type="component" value="Unassembled WGS sequence"/>
</dbReference>
<evidence type="ECO:0000259" key="6">
    <source>
        <dbReference type="Pfam" id="PF02775"/>
    </source>
</evidence>
<dbReference type="EMBL" id="JAUSVK010000001">
    <property type="protein sequence ID" value="MDQ0395404.1"/>
    <property type="molecule type" value="Genomic_DNA"/>
</dbReference>
<comment type="cofactor">
    <cofactor evidence="1">
        <name>thiamine diphosphate</name>
        <dbReference type="ChEBI" id="CHEBI:58937"/>
    </cofactor>
</comment>
<dbReference type="Gene3D" id="3.40.50.970">
    <property type="match status" value="2"/>
</dbReference>
<feature type="domain" description="Thiamine pyrophosphate enzyme TPP-binding" evidence="6">
    <location>
        <begin position="393"/>
        <end position="524"/>
    </location>
</feature>
<dbReference type="InterPro" id="IPR000399">
    <property type="entry name" value="TPP-bd_CS"/>
</dbReference>
<comment type="similarity">
    <text evidence="2 4">Belongs to the TPP enzyme family.</text>
</comment>
<keyword evidence="3 4" id="KW-0786">Thiamine pyrophosphate</keyword>
<dbReference type="PANTHER" id="PTHR18968">
    <property type="entry name" value="THIAMINE PYROPHOSPHATE ENZYMES"/>
    <property type="match status" value="1"/>
</dbReference>
<dbReference type="CDD" id="cd00568">
    <property type="entry name" value="TPP_enzymes"/>
    <property type="match status" value="1"/>
</dbReference>
<gene>
    <name evidence="8" type="ORF">J3R73_005196</name>
</gene>
<dbReference type="GO" id="GO:0003984">
    <property type="term" value="F:acetolactate synthase activity"/>
    <property type="evidence" value="ECO:0007669"/>
    <property type="project" value="UniProtKB-EC"/>
</dbReference>
<organism evidence="8 9">
    <name type="scientific">Labrys monachus</name>
    <dbReference type="NCBI Taxonomy" id="217067"/>
    <lineage>
        <taxon>Bacteria</taxon>
        <taxon>Pseudomonadati</taxon>
        <taxon>Pseudomonadota</taxon>
        <taxon>Alphaproteobacteria</taxon>
        <taxon>Hyphomicrobiales</taxon>
        <taxon>Xanthobacteraceae</taxon>
        <taxon>Labrys</taxon>
    </lineage>
</organism>
<dbReference type="InterPro" id="IPR029035">
    <property type="entry name" value="DHS-like_NAD/FAD-binding_dom"/>
</dbReference>
<reference evidence="8 9" key="1">
    <citation type="submission" date="2023-07" db="EMBL/GenBank/DDBJ databases">
        <title>Genomic Encyclopedia of Type Strains, Phase IV (KMG-IV): sequencing the most valuable type-strain genomes for metagenomic binning, comparative biology and taxonomic classification.</title>
        <authorList>
            <person name="Goeker M."/>
        </authorList>
    </citation>
    <scope>NUCLEOTIDE SEQUENCE [LARGE SCALE GENOMIC DNA]</scope>
    <source>
        <strain evidence="8 9">DSM 5896</strain>
    </source>
</reference>
<keyword evidence="8" id="KW-0808">Transferase</keyword>
<evidence type="ECO:0000256" key="4">
    <source>
        <dbReference type="RuleBase" id="RU362132"/>
    </source>
</evidence>
<dbReference type="CDD" id="cd07035">
    <property type="entry name" value="TPP_PYR_POX_like"/>
    <property type="match status" value="1"/>
</dbReference>
<keyword evidence="9" id="KW-1185">Reference proteome</keyword>
<dbReference type="SUPFAM" id="SSF52518">
    <property type="entry name" value="Thiamin diphosphate-binding fold (THDP-binding)"/>
    <property type="match status" value="2"/>
</dbReference>
<protein>
    <submittedName>
        <fullName evidence="8">Acetolactate synthase-1/2/3 large subunit</fullName>
        <ecNumber evidence="8">2.2.1.6</ecNumber>
    </submittedName>
</protein>
<feature type="domain" description="Thiamine pyrophosphate enzyme N-terminal TPP-binding" evidence="7">
    <location>
        <begin position="9"/>
        <end position="112"/>
    </location>
</feature>
<comment type="caution">
    <text evidence="8">The sequence shown here is derived from an EMBL/GenBank/DDBJ whole genome shotgun (WGS) entry which is preliminary data.</text>
</comment>
<accession>A0ABU0FLC9</accession>
<proteinExistence type="inferred from homology"/>
<dbReference type="SUPFAM" id="SSF52467">
    <property type="entry name" value="DHS-like NAD/FAD-binding domain"/>
    <property type="match status" value="1"/>
</dbReference>
<dbReference type="Pfam" id="PF02776">
    <property type="entry name" value="TPP_enzyme_N"/>
    <property type="match status" value="1"/>
</dbReference>
<dbReference type="NCBIfam" id="NF005712">
    <property type="entry name" value="PRK07524.1"/>
    <property type="match status" value="1"/>
</dbReference>
<dbReference type="Gene3D" id="3.40.50.1220">
    <property type="entry name" value="TPP-binding domain"/>
    <property type="match status" value="1"/>
</dbReference>
<dbReference type="InterPro" id="IPR045229">
    <property type="entry name" value="TPP_enz"/>
</dbReference>
<dbReference type="InterPro" id="IPR012000">
    <property type="entry name" value="Thiamin_PyroP_enz_cen_dom"/>
</dbReference>
<dbReference type="PROSITE" id="PS00187">
    <property type="entry name" value="TPP_ENZYMES"/>
    <property type="match status" value="1"/>
</dbReference>
<dbReference type="InterPro" id="IPR011766">
    <property type="entry name" value="TPP_enzyme_TPP-bd"/>
</dbReference>
<dbReference type="InterPro" id="IPR012001">
    <property type="entry name" value="Thiamin_PyroP_enz_TPP-bd_dom"/>
</dbReference>
<feature type="domain" description="Thiamine pyrophosphate enzyme central" evidence="5">
    <location>
        <begin position="194"/>
        <end position="323"/>
    </location>
</feature>
<dbReference type="PANTHER" id="PTHR18968:SF13">
    <property type="entry name" value="ACETOLACTATE SYNTHASE CATALYTIC SUBUNIT, MITOCHONDRIAL"/>
    <property type="match status" value="1"/>
</dbReference>
<sequence length="531" mass="54877">MTDHPPLGSAIPGLLVQRGIDTVFGIPGVHTVELYRGLPGSGLTHVTPRHEQGAGFMADGYARATGRPAACFIVTGPGLLNAATAMAQALADSIPMLVITTLNPRATLGRGEGRLHELRGQSIVGREISALALTVLTAGQLVPALDEAFAFLASSRPGPVLIEIPIDLLSEPFLVPDSGARRPAGPPPPCMDDVEAAARLLDAARNPLVIAGGGCVAGAPAVRALVETLGAATLLTTNAKGILPGGHPLLAGGCVLTAAQHAMLDEADVVLALGTELGETDFWYGDAGLGLKGAVIRVDIDARQLGRNAVPALPVVGDAGRFAALLAPLLTRPRPGGEAYAQRLHAARLDGAEPRYTRHLPLLEAIWEVLPDAVVAADSTAASYGGNFLAEPPAPRRWMSAATGFGTLGYALPAAIGAKVGRPEAPVVCIIGDGGLHFTMPELASAADAGAPVIVLLWNDRRYGEIEEYMVRYQIAPLGVRLHATDFAAMAKAFGADHRMARSLAEVRAALLAASARAATTIIEMDASDYA</sequence>
<dbReference type="Pfam" id="PF00205">
    <property type="entry name" value="TPP_enzyme_M"/>
    <property type="match status" value="1"/>
</dbReference>
<evidence type="ECO:0000256" key="3">
    <source>
        <dbReference type="ARBA" id="ARBA00023052"/>
    </source>
</evidence>
<evidence type="ECO:0000259" key="5">
    <source>
        <dbReference type="Pfam" id="PF00205"/>
    </source>
</evidence>
<dbReference type="InterPro" id="IPR029061">
    <property type="entry name" value="THDP-binding"/>
</dbReference>
<dbReference type="RefSeq" id="WP_307434070.1">
    <property type="nucleotide sequence ID" value="NZ_JAUSVK010000001.1"/>
</dbReference>
<name>A0ABU0FLC9_9HYPH</name>
<dbReference type="EC" id="2.2.1.6" evidence="8"/>
<evidence type="ECO:0000256" key="2">
    <source>
        <dbReference type="ARBA" id="ARBA00007812"/>
    </source>
</evidence>
<evidence type="ECO:0000259" key="7">
    <source>
        <dbReference type="Pfam" id="PF02776"/>
    </source>
</evidence>
<dbReference type="Pfam" id="PF02775">
    <property type="entry name" value="TPP_enzyme_C"/>
    <property type="match status" value="1"/>
</dbReference>
<evidence type="ECO:0000313" key="9">
    <source>
        <dbReference type="Proteomes" id="UP001237448"/>
    </source>
</evidence>
<evidence type="ECO:0000313" key="8">
    <source>
        <dbReference type="EMBL" id="MDQ0395404.1"/>
    </source>
</evidence>